<dbReference type="AlphaFoldDB" id="A0A1Y1UHI3"/>
<evidence type="ECO:0000313" key="3">
    <source>
        <dbReference type="Proteomes" id="UP000193719"/>
    </source>
</evidence>
<sequence length="218" mass="26378">MYYNHVGYVCVQIDKINSFVQMLFFMYYFDSLYKINRSIWRTYLRLIRTIINSKFGSSMNDIFIKRVLGYFISQKLTYMTLPDRYKNTQRTDHLIKMFVGISIASFFFGSFDSNVKKLSFLFGIILVLIPVRFRNKVHRLIVKMKIFPKRKLENNDLHNKLKIGKQVNEAFKEYIISREKFIQYFYNQNNIKNIKKINDDPVENKQGKLFKNFCRKRK</sequence>
<accession>A0A1Y1UHI3</accession>
<keyword evidence="3" id="KW-1185">Reference proteome</keyword>
<comment type="caution">
    <text evidence="2">The sequence shown here is derived from an EMBL/GenBank/DDBJ whole genome shotgun (WGS) entry which is preliminary data.</text>
</comment>
<gene>
    <name evidence="2" type="ORF">BCR36DRAFT_375743</name>
</gene>
<keyword evidence="1" id="KW-0812">Transmembrane</keyword>
<name>A0A1Y1UHI3_9FUNG</name>
<proteinExistence type="predicted"/>
<organism evidence="2 3">
    <name type="scientific">Piromyces finnis</name>
    <dbReference type="NCBI Taxonomy" id="1754191"/>
    <lineage>
        <taxon>Eukaryota</taxon>
        <taxon>Fungi</taxon>
        <taxon>Fungi incertae sedis</taxon>
        <taxon>Chytridiomycota</taxon>
        <taxon>Chytridiomycota incertae sedis</taxon>
        <taxon>Neocallimastigomycetes</taxon>
        <taxon>Neocallimastigales</taxon>
        <taxon>Neocallimastigaceae</taxon>
        <taxon>Piromyces</taxon>
    </lineage>
</organism>
<keyword evidence="1" id="KW-0472">Membrane</keyword>
<evidence type="ECO:0000313" key="2">
    <source>
        <dbReference type="EMBL" id="ORX36545.1"/>
    </source>
</evidence>
<feature type="transmembrane region" description="Helical" evidence="1">
    <location>
        <begin position="94"/>
        <end position="111"/>
    </location>
</feature>
<feature type="transmembrane region" description="Helical" evidence="1">
    <location>
        <begin position="117"/>
        <end position="135"/>
    </location>
</feature>
<dbReference type="Proteomes" id="UP000193719">
    <property type="component" value="Unassembled WGS sequence"/>
</dbReference>
<protein>
    <submittedName>
        <fullName evidence="2">Uncharacterized protein</fullName>
    </submittedName>
</protein>
<evidence type="ECO:0000256" key="1">
    <source>
        <dbReference type="SAM" id="Phobius"/>
    </source>
</evidence>
<dbReference type="EMBL" id="MCFH01000155">
    <property type="protein sequence ID" value="ORX36545.1"/>
    <property type="molecule type" value="Genomic_DNA"/>
</dbReference>
<reference evidence="2 3" key="2">
    <citation type="submission" date="2016-08" db="EMBL/GenBank/DDBJ databases">
        <title>Pervasive Adenine N6-methylation of Active Genes in Fungi.</title>
        <authorList>
            <consortium name="DOE Joint Genome Institute"/>
            <person name="Mondo S.J."/>
            <person name="Dannebaum R.O."/>
            <person name="Kuo R.C."/>
            <person name="Labutti K."/>
            <person name="Haridas S."/>
            <person name="Kuo A."/>
            <person name="Salamov A."/>
            <person name="Ahrendt S.R."/>
            <person name="Lipzen A."/>
            <person name="Sullivan W."/>
            <person name="Andreopoulos W.B."/>
            <person name="Clum A."/>
            <person name="Lindquist E."/>
            <person name="Daum C."/>
            <person name="Ramamoorthy G.K."/>
            <person name="Gryganskyi A."/>
            <person name="Culley D."/>
            <person name="Magnuson J.K."/>
            <person name="James T.Y."/>
            <person name="O'Malley M.A."/>
            <person name="Stajich J.E."/>
            <person name="Spatafora J.W."/>
            <person name="Visel A."/>
            <person name="Grigoriev I.V."/>
        </authorList>
    </citation>
    <scope>NUCLEOTIDE SEQUENCE [LARGE SCALE GENOMIC DNA]</scope>
    <source>
        <strain evidence="3">finn</strain>
    </source>
</reference>
<reference evidence="2 3" key="1">
    <citation type="submission" date="2016-08" db="EMBL/GenBank/DDBJ databases">
        <title>Genomes of anaerobic fungi encode conserved fungal cellulosomes for biomass hydrolysis.</title>
        <authorList>
            <consortium name="DOE Joint Genome Institute"/>
            <person name="Haitjema C.H."/>
            <person name="Gilmore S.P."/>
            <person name="Henske J.K."/>
            <person name="Solomon K.V."/>
            <person name="De Groot R."/>
            <person name="Kuo A."/>
            <person name="Mondo S.J."/>
            <person name="Salamov A.A."/>
            <person name="Labutti K."/>
            <person name="Zhao Z."/>
            <person name="Chiniquy J."/>
            <person name="Barry K."/>
            <person name="Brewer H.M."/>
            <person name="Purvine S.O."/>
            <person name="Wright A.T."/>
            <person name="Boxma B."/>
            <person name="Van Alen T."/>
            <person name="Hackstein J.H."/>
            <person name="Baker S.E."/>
            <person name="Grigoriev I.V."/>
            <person name="O'Malley M.A."/>
        </authorList>
    </citation>
    <scope>NUCLEOTIDE SEQUENCE [LARGE SCALE GENOMIC DNA]</scope>
    <source>
        <strain evidence="3">finn</strain>
    </source>
</reference>
<keyword evidence="1" id="KW-1133">Transmembrane helix</keyword>